<gene>
    <name evidence="1" type="ORF">HMPREF0519_0420</name>
</gene>
<proteinExistence type="predicted"/>
<reference evidence="1 2" key="1">
    <citation type="submission" date="2009-01" db="EMBL/GenBank/DDBJ databases">
        <authorList>
            <person name="Qin X."/>
            <person name="Bachman B."/>
            <person name="Battles P."/>
            <person name="Bell A."/>
            <person name="Bess C."/>
            <person name="Bickham C."/>
            <person name="Chaboub L."/>
            <person name="Chen D."/>
            <person name="Coyle M."/>
            <person name="Deiros D.R."/>
            <person name="Dinh H."/>
            <person name="Forbes L."/>
            <person name="Fowler G."/>
            <person name="Francisco L."/>
            <person name="Fu Q."/>
            <person name="Gubbala S."/>
            <person name="Hale W."/>
            <person name="Han Y."/>
            <person name="Hemphill L."/>
            <person name="Highlander S.K."/>
            <person name="Hirani K."/>
            <person name="Hogues M."/>
            <person name="Jackson L."/>
            <person name="Jakkamsetti A."/>
            <person name="Javaid M."/>
            <person name="Jiang H."/>
            <person name="Korchina V."/>
            <person name="Kovar C."/>
            <person name="Lara F."/>
            <person name="Lee S."/>
            <person name="Mata R."/>
            <person name="Mathew T."/>
            <person name="Moen C."/>
            <person name="Morales K."/>
            <person name="Munidasa M."/>
            <person name="Nazareth L."/>
            <person name="Ngo R."/>
            <person name="Nguyen L."/>
            <person name="Okwuonu G."/>
            <person name="Ongeri F."/>
            <person name="Patil S."/>
            <person name="Petrosino J."/>
            <person name="Pham C."/>
            <person name="Pham P."/>
            <person name="Pu L.-L."/>
            <person name="Puazo M."/>
            <person name="Raj R."/>
            <person name="Reid J."/>
            <person name="Rouhana J."/>
            <person name="Saada N."/>
            <person name="Shang Y."/>
            <person name="Simmons D."/>
            <person name="Thornton R."/>
            <person name="Warren J."/>
            <person name="Weissenberger G."/>
            <person name="Zhang J."/>
            <person name="Zhang L."/>
            <person name="Zhou C."/>
            <person name="Zhu D."/>
            <person name="Muzny D."/>
            <person name="Worley K."/>
            <person name="Gibbs R."/>
        </authorList>
    </citation>
    <scope>NUCLEOTIDE SEQUENCE [LARGE SCALE GENOMIC DNA]</scope>
    <source>
        <strain evidence="2">ATCC 8290 / DSM 20176 / CCUG 30140 / JCM 1155 / KCTC 3500 / NBRC 15886 / NCIMB 8040 / NRRL B-1843 / 9</strain>
    </source>
</reference>
<protein>
    <submittedName>
        <fullName evidence="1">Uncharacterized protein</fullName>
    </submittedName>
</protein>
<evidence type="ECO:0000313" key="1">
    <source>
        <dbReference type="EMBL" id="EEI25471.1"/>
    </source>
</evidence>
<organism evidence="1 2">
    <name type="scientific">Lentilactobacillus hilgardii (strain ATCC 8290 / DSM 20176 / CCUG 30140 / JCM 1155 / KCTC 3500 / NBRC 15886 / NCIMB 8040 / NRRL B-1843 / 9)</name>
    <dbReference type="NCBI Taxonomy" id="1423757"/>
    <lineage>
        <taxon>Bacteria</taxon>
        <taxon>Bacillati</taxon>
        <taxon>Bacillota</taxon>
        <taxon>Bacilli</taxon>
        <taxon>Lactobacillales</taxon>
        <taxon>Lactobacillaceae</taxon>
        <taxon>Lentilactobacillus</taxon>
    </lineage>
</organism>
<dbReference type="PATRIC" id="fig|1423757.3.peg.2641"/>
<dbReference type="Proteomes" id="UP000003752">
    <property type="component" value="Unassembled WGS sequence"/>
</dbReference>
<keyword evidence="2" id="KW-1185">Reference proteome</keyword>
<comment type="caution">
    <text evidence="1">The sequence shown here is derived from an EMBL/GenBank/DDBJ whole genome shotgun (WGS) entry which is preliminary data.</text>
</comment>
<evidence type="ECO:0000313" key="2">
    <source>
        <dbReference type="Proteomes" id="UP000003752"/>
    </source>
</evidence>
<dbReference type="EMBL" id="ACGP01000088">
    <property type="protein sequence ID" value="EEI25471.1"/>
    <property type="molecule type" value="Genomic_DNA"/>
</dbReference>
<accession>C0XGQ9</accession>
<dbReference type="HOGENOM" id="CLU_188344_0_0_9"/>
<name>C0XGQ9_LENH9</name>
<sequence>MRLSNGEVQTAFLIAANLMNHNKYYYVIHDAASTKFPIKCDYTIYGTPFIKTVARDTNSKDDLLKPPKF</sequence>
<dbReference type="AlphaFoldDB" id="C0XGQ9"/>